<dbReference type="AlphaFoldDB" id="A0A514EHY0"/>
<keyword evidence="3" id="KW-1185">Reference proteome</keyword>
<dbReference type="EMBL" id="CP038228">
    <property type="protein sequence ID" value="QDI05423.1"/>
    <property type="molecule type" value="Genomic_DNA"/>
</dbReference>
<accession>A0A514EHY0</accession>
<reference evidence="2 3" key="1">
    <citation type="submission" date="2019-03" db="EMBL/GenBank/DDBJ databases">
        <title>Tal1 in Xanthomonas translucens pv. cerealis Contributes to Virulence in Bacterial Leaf Streak of Wheat.</title>
        <authorList>
            <person name="Shah S.M.A."/>
            <person name="Haq F."/>
            <person name="Ma W."/>
            <person name="Xu X."/>
            <person name="Wang S."/>
            <person name="Xu Z."/>
            <person name="Zou L."/>
            <person name="Zhu B."/>
            <person name="Chen G."/>
        </authorList>
    </citation>
    <scope>NUCLEOTIDE SEQUENCE [LARGE SCALE GENOMIC DNA]</scope>
    <source>
        <strain evidence="2 3">01</strain>
    </source>
</reference>
<sequence>MFADFAKSAIEFLKLAPRYLIAVAIVSGALLFLPDTWLQRIGLDKFVTANRQWLGLTFLVSAVLWCVSAISTCWDWAAGQFFQRSVRKHIAQKLCSLTEDEKQILRYYFAKETRANMLKVDDGVVQGLVANRIIYRSASMGSLLEGFAHNITDAAWDYIHANPHILQGTTNTYRTDKRERGW</sequence>
<dbReference type="Pfam" id="PF14163">
    <property type="entry name" value="SieB"/>
    <property type="match status" value="1"/>
</dbReference>
<keyword evidence="1" id="KW-0472">Membrane</keyword>
<gene>
    <name evidence="2" type="ORF">E4A48_18645</name>
</gene>
<dbReference type="RefSeq" id="WP_142742941.1">
    <property type="nucleotide sequence ID" value="NZ_CP038228.1"/>
</dbReference>
<name>A0A514EHY0_9XANT</name>
<feature type="transmembrane region" description="Helical" evidence="1">
    <location>
        <begin position="53"/>
        <end position="78"/>
    </location>
</feature>
<feature type="transmembrane region" description="Helical" evidence="1">
    <location>
        <begin position="12"/>
        <end position="33"/>
    </location>
</feature>
<keyword evidence="1" id="KW-1133">Transmembrane helix</keyword>
<evidence type="ECO:0000313" key="3">
    <source>
        <dbReference type="Proteomes" id="UP000319349"/>
    </source>
</evidence>
<protein>
    <recommendedName>
        <fullName evidence="4">Superinfection exclusion protein B</fullName>
    </recommendedName>
</protein>
<evidence type="ECO:0008006" key="4">
    <source>
        <dbReference type="Google" id="ProtNLM"/>
    </source>
</evidence>
<evidence type="ECO:0000313" key="2">
    <source>
        <dbReference type="EMBL" id="QDI05423.1"/>
    </source>
</evidence>
<dbReference type="Proteomes" id="UP000319349">
    <property type="component" value="Chromosome"/>
</dbReference>
<organism evidence="2 3">
    <name type="scientific">Xanthomonas cerealis pv. cerealis</name>
    <dbReference type="NCBI Taxonomy" id="152263"/>
    <lineage>
        <taxon>Bacteria</taxon>
        <taxon>Pseudomonadati</taxon>
        <taxon>Pseudomonadota</taxon>
        <taxon>Gammaproteobacteria</taxon>
        <taxon>Lysobacterales</taxon>
        <taxon>Lysobacteraceae</taxon>
        <taxon>Xanthomonas</taxon>
        <taxon>Xanthomonas translucens group</taxon>
        <taxon>Xanthomonas cerealis</taxon>
    </lineage>
</organism>
<proteinExistence type="predicted"/>
<evidence type="ECO:0000256" key="1">
    <source>
        <dbReference type="SAM" id="Phobius"/>
    </source>
</evidence>
<keyword evidence="1" id="KW-0812">Transmembrane</keyword>
<dbReference type="InterPro" id="IPR025982">
    <property type="entry name" value="SieB"/>
</dbReference>